<dbReference type="GO" id="GO:0005886">
    <property type="term" value="C:plasma membrane"/>
    <property type="evidence" value="ECO:0007669"/>
    <property type="project" value="UniProtKB-SubCell"/>
</dbReference>
<evidence type="ECO:0000256" key="5">
    <source>
        <dbReference type="RuleBase" id="RU004278"/>
    </source>
</evidence>
<dbReference type="EMBL" id="JRWP01000027">
    <property type="protein sequence ID" value="KGY08169.1"/>
    <property type="molecule type" value="Genomic_DNA"/>
</dbReference>
<comment type="similarity">
    <text evidence="5">Belongs to the OadG family.</text>
</comment>
<keyword evidence="5" id="KW-0813">Transport</keyword>
<accession>A0A0A5HXF3</accession>
<dbReference type="STRING" id="379097.SE23_04785"/>
<dbReference type="NCBIfam" id="TIGR01195">
    <property type="entry name" value="oadG_fam"/>
    <property type="match status" value="1"/>
</dbReference>
<dbReference type="Pfam" id="PF04277">
    <property type="entry name" value="OAD_gamma"/>
    <property type="match status" value="1"/>
</dbReference>
<comment type="subcellular location">
    <subcellularLocation>
        <location evidence="5">Cell membrane</location>
        <topology evidence="5">Single-pass membrane protein</topology>
    </subcellularLocation>
</comment>
<keyword evidence="5" id="KW-0406">Ion transport</keyword>
<evidence type="ECO:0000256" key="2">
    <source>
        <dbReference type="ARBA" id="ARBA00022692"/>
    </source>
</evidence>
<keyword evidence="5" id="KW-0739">Sodium transport</keyword>
<dbReference type="GO" id="GO:0036376">
    <property type="term" value="P:sodium ion export across plasma membrane"/>
    <property type="evidence" value="ECO:0007669"/>
    <property type="project" value="InterPro"/>
</dbReference>
<evidence type="ECO:0000256" key="1">
    <source>
        <dbReference type="ARBA" id="ARBA00022475"/>
    </source>
</evidence>
<gene>
    <name evidence="6" type="ORF">NM06_13425</name>
</gene>
<dbReference type="OrthoDB" id="5772594at2"/>
<keyword evidence="5" id="KW-0915">Sodium</keyword>
<dbReference type="AlphaFoldDB" id="A0A0A5HXF3"/>
<feature type="transmembrane region" description="Helical" evidence="5">
    <location>
        <begin position="12"/>
        <end position="36"/>
    </location>
</feature>
<evidence type="ECO:0000256" key="3">
    <source>
        <dbReference type="ARBA" id="ARBA00022989"/>
    </source>
</evidence>
<keyword evidence="4 5" id="KW-0472">Membrane</keyword>
<comment type="cofactor">
    <cofactor evidence="5">
        <name>Na(+)</name>
        <dbReference type="ChEBI" id="CHEBI:29101"/>
    </cofactor>
</comment>
<organism evidence="6 7">
    <name type="scientific">Photobacterium sp. (strain ATCC 43367)</name>
    <dbReference type="NCBI Taxonomy" id="379097"/>
    <lineage>
        <taxon>Bacteria</taxon>
        <taxon>Pseudomonadati</taxon>
        <taxon>Pseudomonadota</taxon>
        <taxon>Gammaproteobacteria</taxon>
        <taxon>Vibrionales</taxon>
        <taxon>Vibrionaceae</taxon>
        <taxon>Vibrio</taxon>
        <taxon>Vibrio oreintalis group</taxon>
    </lineage>
</organism>
<dbReference type="Proteomes" id="UP000030451">
    <property type="component" value="Unassembled WGS sequence"/>
</dbReference>
<keyword evidence="2 5" id="KW-0812">Transmembrane</keyword>
<evidence type="ECO:0000256" key="4">
    <source>
        <dbReference type="ARBA" id="ARBA00023136"/>
    </source>
</evidence>
<dbReference type="InterPro" id="IPR005899">
    <property type="entry name" value="Na_pump_deCOase"/>
</dbReference>
<evidence type="ECO:0000313" key="6">
    <source>
        <dbReference type="EMBL" id="KGY08169.1"/>
    </source>
</evidence>
<comment type="function">
    <text evidence="5">Catalyzes the decarboxylation of oxaloacetate coupled to Na(+) translocation.</text>
</comment>
<evidence type="ECO:0000313" key="7">
    <source>
        <dbReference type="Proteomes" id="UP000030451"/>
    </source>
</evidence>
<sequence length="84" mass="9114">MSQQPIIYEGFVLMGLGMGFVFFFLCLMVGAIRLLTKVASFVQPPKTETINESISHAPSDGNLVAAITAAIHHHNQLKTNSAKI</sequence>
<keyword evidence="3 5" id="KW-1133">Transmembrane helix</keyword>
<dbReference type="GO" id="GO:0015081">
    <property type="term" value="F:sodium ion transmembrane transporter activity"/>
    <property type="evidence" value="ECO:0007669"/>
    <property type="project" value="InterPro"/>
</dbReference>
<comment type="catalytic activity">
    <reaction evidence="5">
        <text>oxaloacetate + 2 Na(+)(in) + H(+) = pyruvate + 2 Na(+)(out) + CO2</text>
        <dbReference type="Rhea" id="RHEA:57724"/>
        <dbReference type="ChEBI" id="CHEBI:15361"/>
        <dbReference type="ChEBI" id="CHEBI:15378"/>
        <dbReference type="ChEBI" id="CHEBI:16452"/>
        <dbReference type="ChEBI" id="CHEBI:16526"/>
        <dbReference type="ChEBI" id="CHEBI:29101"/>
        <dbReference type="EC" id="7.2.4.2"/>
    </reaction>
</comment>
<dbReference type="EC" id="7.2.4.2" evidence="5"/>
<name>A0A0A5HXF3_PHOS4</name>
<comment type="caution">
    <text evidence="6">The sequence shown here is derived from an EMBL/GenBank/DDBJ whole genome shotgun (WGS) entry which is preliminary data.</text>
</comment>
<reference evidence="6 7" key="1">
    <citation type="submission" date="2014-10" db="EMBL/GenBank/DDBJ databases">
        <title>Genome sequencing of Vibrio sinaloensis T08.</title>
        <authorList>
            <person name="Chan K.-G."/>
            <person name="Mohamad N.I."/>
        </authorList>
    </citation>
    <scope>NUCLEOTIDE SEQUENCE [LARGE SCALE GENOMIC DNA]</scope>
    <source>
        <strain evidence="6 7">T08</strain>
    </source>
</reference>
<dbReference type="GO" id="GO:0015451">
    <property type="term" value="F:decarboxylation-driven active transmembrane transporter activity"/>
    <property type="evidence" value="ECO:0007669"/>
    <property type="project" value="UniProtKB-EC"/>
</dbReference>
<dbReference type="RefSeq" id="WP_038191484.1">
    <property type="nucleotide sequence ID" value="NZ_JRWP01000027.1"/>
</dbReference>
<protein>
    <recommendedName>
        <fullName evidence="5">Oxaloacetate decarboxylase gamma chain</fullName>
        <ecNumber evidence="5">7.2.4.2</ecNumber>
    </recommendedName>
</protein>
<proteinExistence type="inferred from homology"/>
<keyword evidence="1" id="KW-1003">Cell membrane</keyword>